<dbReference type="Pfam" id="PF00583">
    <property type="entry name" value="Acetyltransf_1"/>
    <property type="match status" value="1"/>
</dbReference>
<evidence type="ECO:0000256" key="4">
    <source>
        <dbReference type="SAM" id="MobiDB-lite"/>
    </source>
</evidence>
<dbReference type="CDD" id="cd04301">
    <property type="entry name" value="NAT_SF"/>
    <property type="match status" value="1"/>
</dbReference>
<evidence type="ECO:0000256" key="3">
    <source>
        <dbReference type="ARBA" id="ARBA00024025"/>
    </source>
</evidence>
<dbReference type="PANTHER" id="PTHR45896">
    <property type="entry name" value="N-ALPHA-ACETYLTRANSFERASE 30"/>
    <property type="match status" value="1"/>
</dbReference>
<dbReference type="AlphaFoldDB" id="A0A0F7SYK9"/>
<evidence type="ECO:0000259" key="5">
    <source>
        <dbReference type="PROSITE" id="PS51186"/>
    </source>
</evidence>
<dbReference type="SUPFAM" id="SSF55729">
    <property type="entry name" value="Acyl-CoA N-acyltransferases (Nat)"/>
    <property type="match status" value="1"/>
</dbReference>
<accession>A0A0F7SYK9</accession>
<dbReference type="InterPro" id="IPR016181">
    <property type="entry name" value="Acyl_CoA_acyltransferase"/>
</dbReference>
<evidence type="ECO:0000256" key="1">
    <source>
        <dbReference type="ARBA" id="ARBA00022679"/>
    </source>
</evidence>
<dbReference type="InterPro" id="IPR044542">
    <property type="entry name" value="NAA30-like"/>
</dbReference>
<evidence type="ECO:0000313" key="6">
    <source>
        <dbReference type="EMBL" id="CED85328.1"/>
    </source>
</evidence>
<feature type="compositionally biased region" description="Low complexity" evidence="4">
    <location>
        <begin position="1"/>
        <end position="30"/>
    </location>
</feature>
<keyword evidence="2" id="KW-0012">Acyltransferase</keyword>
<dbReference type="GO" id="GO:0031417">
    <property type="term" value="C:NatC complex"/>
    <property type="evidence" value="ECO:0007669"/>
    <property type="project" value="TreeGrafter"/>
</dbReference>
<organism evidence="6">
    <name type="scientific">Phaffia rhodozyma</name>
    <name type="common">Yeast</name>
    <name type="synonym">Xanthophyllomyces dendrorhous</name>
    <dbReference type="NCBI Taxonomy" id="264483"/>
    <lineage>
        <taxon>Eukaryota</taxon>
        <taxon>Fungi</taxon>
        <taxon>Dikarya</taxon>
        <taxon>Basidiomycota</taxon>
        <taxon>Agaricomycotina</taxon>
        <taxon>Tremellomycetes</taxon>
        <taxon>Cystofilobasidiales</taxon>
        <taxon>Mrakiaceae</taxon>
        <taxon>Phaffia</taxon>
    </lineage>
</organism>
<keyword evidence="1 6" id="KW-0808">Transferase</keyword>
<protein>
    <submittedName>
        <fullName evidence="6">N-acetyltransferase</fullName>
    </submittedName>
</protein>
<feature type="domain" description="N-acetyltransferase" evidence="5">
    <location>
        <begin position="62"/>
        <end position="241"/>
    </location>
</feature>
<reference evidence="6" key="1">
    <citation type="submission" date="2014-08" db="EMBL/GenBank/DDBJ databases">
        <authorList>
            <person name="Sharma Rahul"/>
            <person name="Thines Marco"/>
        </authorList>
    </citation>
    <scope>NUCLEOTIDE SEQUENCE</scope>
</reference>
<dbReference type="EMBL" id="LN483332">
    <property type="protein sequence ID" value="CED85328.1"/>
    <property type="molecule type" value="Genomic_DNA"/>
</dbReference>
<evidence type="ECO:0000256" key="2">
    <source>
        <dbReference type="ARBA" id="ARBA00023315"/>
    </source>
</evidence>
<dbReference type="InterPro" id="IPR000182">
    <property type="entry name" value="GNAT_dom"/>
</dbReference>
<proteinExistence type="inferred from homology"/>
<dbReference type="Gene3D" id="3.40.630.30">
    <property type="match status" value="1"/>
</dbReference>
<dbReference type="GO" id="GO:0004596">
    <property type="term" value="F:protein-N-terminal amino-acid acetyltransferase activity"/>
    <property type="evidence" value="ECO:0007669"/>
    <property type="project" value="InterPro"/>
</dbReference>
<name>A0A0F7SYK9_PHARH</name>
<feature type="region of interest" description="Disordered" evidence="4">
    <location>
        <begin position="1"/>
        <end position="32"/>
    </location>
</feature>
<dbReference type="PANTHER" id="PTHR45896:SF1">
    <property type="entry name" value="N-ALPHA-ACETYLTRANSFERASE 30"/>
    <property type="match status" value="1"/>
</dbReference>
<feature type="compositionally biased region" description="Low complexity" evidence="4">
    <location>
        <begin position="271"/>
        <end position="291"/>
    </location>
</feature>
<comment type="similarity">
    <text evidence="3">Belongs to the acetyltransferase family. MAK3 subfamily.</text>
</comment>
<sequence>MESSLPSSLSLYSPDLDAFSSPASPSSSLDLSEHQLMPRSNASLEVPSNNHMNTEEDRTEEIMYRPYGGEHEIEHVMRLVETELSEPYTIFPTPVVSNDLDDVHRAYAGTEAGQSLNVRNDKSLFILLQAQLGAYSSLNPALPIGIVVCKQEMHRMKRERGYIAMLSVDKQYRKRKIASRLVEIAIEVMTANGSEEIALETEFDNLGALALYSSMGFMKEKRLFRFYLNGKDAHRLILPILNPRRPEPSRPLNMFSTNSFPPPPQHPSRTSQGQDLSPSSSSSRQSSIQHSSRPEEQRDGSGGSWEEGASQDDMILPSSIPASFGIV</sequence>
<feature type="region of interest" description="Disordered" evidence="4">
    <location>
        <begin position="247"/>
        <end position="327"/>
    </location>
</feature>
<dbReference type="PROSITE" id="PS51186">
    <property type="entry name" value="GNAT"/>
    <property type="match status" value="1"/>
</dbReference>